<evidence type="ECO:0000256" key="2">
    <source>
        <dbReference type="ARBA" id="ARBA00010519"/>
    </source>
</evidence>
<geneLocation type="mitochondrion" evidence="12"/>
<keyword evidence="12" id="KW-0496">Mitochondrion</keyword>
<comment type="catalytic activity">
    <reaction evidence="10">
        <text>a ubiquinone + NADH + 5 H(+)(in) = a ubiquinol + NAD(+) + 4 H(+)(out)</text>
        <dbReference type="Rhea" id="RHEA:29091"/>
        <dbReference type="Rhea" id="RHEA-COMP:9565"/>
        <dbReference type="Rhea" id="RHEA-COMP:9566"/>
        <dbReference type="ChEBI" id="CHEBI:15378"/>
        <dbReference type="ChEBI" id="CHEBI:16389"/>
        <dbReference type="ChEBI" id="CHEBI:17976"/>
        <dbReference type="ChEBI" id="CHEBI:57540"/>
        <dbReference type="ChEBI" id="CHEBI:57945"/>
        <dbReference type="EC" id="7.1.1.2"/>
    </reaction>
</comment>
<name>A0A5P9W7H0_CRYAT</name>
<evidence type="ECO:0000313" key="12">
    <source>
        <dbReference type="EMBL" id="QFX74487.1"/>
    </source>
</evidence>
<evidence type="ECO:0000256" key="8">
    <source>
        <dbReference type="ARBA" id="ARBA00023136"/>
    </source>
</evidence>
<keyword evidence="8 11" id="KW-0472">Membrane</keyword>
<evidence type="ECO:0000256" key="10">
    <source>
        <dbReference type="ARBA" id="ARBA00049551"/>
    </source>
</evidence>
<gene>
    <name evidence="12" type="primary">ND4L</name>
</gene>
<dbReference type="InterPro" id="IPR039428">
    <property type="entry name" value="NUOK/Mnh_C1-like"/>
</dbReference>
<evidence type="ECO:0000256" key="4">
    <source>
        <dbReference type="ARBA" id="ARBA00022692"/>
    </source>
</evidence>
<evidence type="ECO:0000256" key="9">
    <source>
        <dbReference type="ARBA" id="ARBA00031586"/>
    </source>
</evidence>
<evidence type="ECO:0000256" key="5">
    <source>
        <dbReference type="ARBA" id="ARBA00022967"/>
    </source>
</evidence>
<evidence type="ECO:0000256" key="11">
    <source>
        <dbReference type="SAM" id="Phobius"/>
    </source>
</evidence>
<keyword evidence="5" id="KW-1278">Translocase</keyword>
<sequence length="93" mass="10686">MTFLILFVLLFIIFSGFWIFSSKREHLLSILLSLEYMSLGVYLSLLMYLEGLDLFYSLVYLTFTACEGALGLSILVMMSRTHGGDYFKSFNLV</sequence>
<proteinExistence type="inferred from homology"/>
<keyword evidence="7" id="KW-0520">NAD</keyword>
<evidence type="ECO:0000256" key="1">
    <source>
        <dbReference type="ARBA" id="ARBA00004141"/>
    </source>
</evidence>
<dbReference type="GO" id="GO:0008137">
    <property type="term" value="F:NADH dehydrogenase (ubiquinone) activity"/>
    <property type="evidence" value="ECO:0007669"/>
    <property type="project" value="UniProtKB-EC"/>
</dbReference>
<evidence type="ECO:0000256" key="7">
    <source>
        <dbReference type="ARBA" id="ARBA00023027"/>
    </source>
</evidence>
<comment type="subcellular location">
    <subcellularLocation>
        <location evidence="1">Membrane</location>
        <topology evidence="1">Multi-pass membrane protein</topology>
    </subcellularLocation>
</comment>
<evidence type="ECO:0000256" key="3">
    <source>
        <dbReference type="ARBA" id="ARBA00016612"/>
    </source>
</evidence>
<evidence type="ECO:0000256" key="6">
    <source>
        <dbReference type="ARBA" id="ARBA00022989"/>
    </source>
</evidence>
<accession>A0A5P9W7H0</accession>
<feature type="transmembrane region" description="Helical" evidence="11">
    <location>
        <begin position="55"/>
        <end position="78"/>
    </location>
</feature>
<dbReference type="AlphaFoldDB" id="A0A5P9W7H0"/>
<feature type="transmembrane region" description="Helical" evidence="11">
    <location>
        <begin position="6"/>
        <end position="21"/>
    </location>
</feature>
<protein>
    <recommendedName>
        <fullName evidence="3">NADH-ubiquinone oxidoreductase chain 4L</fullName>
    </recommendedName>
    <alternativeName>
        <fullName evidence="9">NADH dehydrogenase subunit 4L</fullName>
    </alternativeName>
</protein>
<dbReference type="Gene3D" id="1.10.287.3510">
    <property type="match status" value="1"/>
</dbReference>
<feature type="transmembrane region" description="Helical" evidence="11">
    <location>
        <begin position="28"/>
        <end position="49"/>
    </location>
</feature>
<reference evidence="12" key="1">
    <citation type="journal article" date="2019" name="Mitochondrial DNA Part B Resour">
        <title>The complete mitogenome of the springtail Cryptopygus antarcticus travei provides evidence for speciation in the Sub-Antarctic region.</title>
        <authorList>
            <person name="Monsanto D.M."/>
            <person name="Jansen van Vuuren B."/>
            <person name="Jagatap H."/>
            <person name="Jooste C.M."/>
            <person name="Janion-Scheepers C."/>
            <person name="Teske P.R."/>
            <person name="Emami-Khoyi A."/>
        </authorList>
    </citation>
    <scope>NUCLEOTIDE SEQUENCE</scope>
</reference>
<keyword evidence="4 11" id="KW-0812">Transmembrane</keyword>
<keyword evidence="6 11" id="KW-1133">Transmembrane helix</keyword>
<dbReference type="GO" id="GO:0016020">
    <property type="term" value="C:membrane"/>
    <property type="evidence" value="ECO:0007669"/>
    <property type="project" value="UniProtKB-SubCell"/>
</dbReference>
<organism evidence="12">
    <name type="scientific">Cryptopygus antarcticus travei</name>
    <dbReference type="NCBI Taxonomy" id="359048"/>
    <lineage>
        <taxon>Eukaryota</taxon>
        <taxon>Metazoa</taxon>
        <taxon>Ecdysozoa</taxon>
        <taxon>Arthropoda</taxon>
        <taxon>Hexapoda</taxon>
        <taxon>Collembola</taxon>
        <taxon>Entomobryomorpha</taxon>
        <taxon>Isotomoidea</taxon>
        <taxon>Isotomidae</taxon>
        <taxon>Anurophorinae</taxon>
        <taxon>Cryptopygus</taxon>
        <taxon>Cryptopygus antarcticus complex</taxon>
    </lineage>
</organism>
<dbReference type="EMBL" id="MK433191">
    <property type="protein sequence ID" value="QFX74487.1"/>
    <property type="molecule type" value="Genomic_DNA"/>
</dbReference>
<dbReference type="Pfam" id="PF00420">
    <property type="entry name" value="Oxidored_q2"/>
    <property type="match status" value="1"/>
</dbReference>
<comment type="similarity">
    <text evidence="2">Belongs to the complex I subunit 4L family.</text>
</comment>